<dbReference type="EMBL" id="JAHESD010000010">
    <property type="protein sequence ID" value="MBT1702950.1"/>
    <property type="molecule type" value="Genomic_DNA"/>
</dbReference>
<dbReference type="Pfam" id="PF10123">
    <property type="entry name" value="Mu-like_Pro"/>
    <property type="match status" value="1"/>
</dbReference>
<sequence>MSKFKKIDKEFVLTDSSVNCYGFRLLTSGYLIDEYKKNPIGYAMHKRDDGVLVRWEDLRLEGDTVYAKPVINLSHIHGQRTVDEIENGFLNAASVGHIVVLETSEEASLKLDGQTGPTITKWYNRECSLVDVPGNYNALKQLYDSDDQLINNLSDFSKTKFQNDNMNKIFFTGTQLSAMNLRAEANETEVATAFNDLVAKAAKADGLQKQLNDLHAQVSTDKVKGILSAALAANKITKELSDKLEIDYKNNPDGLKNLVDAMPAYKPVVDSLKDSADGKAKRIADLSAKSFDDLMSTGESAELQKLAPEVWAAKVKELEK</sequence>
<keyword evidence="2" id="KW-1185">Reference proteome</keyword>
<reference evidence="1 2" key="1">
    <citation type="submission" date="2021-05" db="EMBL/GenBank/DDBJ databases">
        <title>A Polyphasic approach of four new species of the genus Ohtaekwangia: Ohtaekwangia histidinii sp. nov., Ohtaekwangia cretensis sp. nov., Ohtaekwangia indiensis sp. nov., Ohtaekwangia reichenbachii sp. nov. from diverse environment.</title>
        <authorList>
            <person name="Octaviana S."/>
        </authorList>
    </citation>
    <scope>NUCLEOTIDE SEQUENCE [LARGE SCALE GENOMIC DNA]</scope>
    <source>
        <strain evidence="1 2">PWU20</strain>
    </source>
</reference>
<gene>
    <name evidence="1" type="ORF">KK060_06645</name>
</gene>
<accession>A0ABS5VQ26</accession>
<proteinExistence type="predicted"/>
<organism evidence="1 2">
    <name type="scientific">Chryseosolibacter indicus</name>
    <dbReference type="NCBI Taxonomy" id="2782351"/>
    <lineage>
        <taxon>Bacteria</taxon>
        <taxon>Pseudomonadati</taxon>
        <taxon>Bacteroidota</taxon>
        <taxon>Cytophagia</taxon>
        <taxon>Cytophagales</taxon>
        <taxon>Chryseotaleaceae</taxon>
        <taxon>Chryseosolibacter</taxon>
    </lineage>
</organism>
<evidence type="ECO:0000313" key="1">
    <source>
        <dbReference type="EMBL" id="MBT1702950.1"/>
    </source>
</evidence>
<name>A0ABS5VQ26_9BACT</name>
<dbReference type="Proteomes" id="UP000772618">
    <property type="component" value="Unassembled WGS sequence"/>
</dbReference>
<evidence type="ECO:0000313" key="2">
    <source>
        <dbReference type="Proteomes" id="UP000772618"/>
    </source>
</evidence>
<dbReference type="InterPro" id="IPR012106">
    <property type="entry name" value="Phage_Mu_Gp1"/>
</dbReference>
<dbReference type="RefSeq" id="WP_254152920.1">
    <property type="nucleotide sequence ID" value="NZ_JAHESD010000010.1"/>
</dbReference>
<comment type="caution">
    <text evidence="1">The sequence shown here is derived from an EMBL/GenBank/DDBJ whole genome shotgun (WGS) entry which is preliminary data.</text>
</comment>
<protein>
    <submittedName>
        <fullName evidence="1">Uncharacterized protein</fullName>
    </submittedName>
</protein>